<evidence type="ECO:0000313" key="1">
    <source>
        <dbReference type="EMBL" id="GMT37911.1"/>
    </source>
</evidence>
<feature type="non-terminal residue" evidence="1">
    <location>
        <position position="72"/>
    </location>
</feature>
<dbReference type="EMBL" id="BTSY01000332">
    <property type="protein sequence ID" value="GMT37911.1"/>
    <property type="molecule type" value="Genomic_DNA"/>
</dbReference>
<accession>A0AAV5X2U3</accession>
<gene>
    <name evidence="1" type="ORF">PFISCL1PPCAC_29208</name>
</gene>
<sequence>AAPAAAPKLAVFLPKLKLKLNLGLPLLLSEAPLPVAPPIAPFIAPVTAAWIDLPTGPSAPVSAIGPATPMTS</sequence>
<proteinExistence type="predicted"/>
<dbReference type="AlphaFoldDB" id="A0AAV5X2U3"/>
<protein>
    <submittedName>
        <fullName evidence="1">Uncharacterized protein</fullName>
    </submittedName>
</protein>
<organism evidence="1 2">
    <name type="scientific">Pristionchus fissidentatus</name>
    <dbReference type="NCBI Taxonomy" id="1538716"/>
    <lineage>
        <taxon>Eukaryota</taxon>
        <taxon>Metazoa</taxon>
        <taxon>Ecdysozoa</taxon>
        <taxon>Nematoda</taxon>
        <taxon>Chromadorea</taxon>
        <taxon>Rhabditida</taxon>
        <taxon>Rhabditina</taxon>
        <taxon>Diplogasteromorpha</taxon>
        <taxon>Diplogasteroidea</taxon>
        <taxon>Neodiplogasteridae</taxon>
        <taxon>Pristionchus</taxon>
    </lineage>
</organism>
<name>A0AAV5X2U3_9BILA</name>
<comment type="caution">
    <text evidence="1">The sequence shown here is derived from an EMBL/GenBank/DDBJ whole genome shotgun (WGS) entry which is preliminary data.</text>
</comment>
<reference evidence="1" key="1">
    <citation type="submission" date="2023-10" db="EMBL/GenBank/DDBJ databases">
        <title>Genome assembly of Pristionchus species.</title>
        <authorList>
            <person name="Yoshida K."/>
            <person name="Sommer R.J."/>
        </authorList>
    </citation>
    <scope>NUCLEOTIDE SEQUENCE</scope>
    <source>
        <strain evidence="1">RS5133</strain>
    </source>
</reference>
<keyword evidence="2" id="KW-1185">Reference proteome</keyword>
<feature type="non-terminal residue" evidence="1">
    <location>
        <position position="1"/>
    </location>
</feature>
<evidence type="ECO:0000313" key="2">
    <source>
        <dbReference type="Proteomes" id="UP001432322"/>
    </source>
</evidence>
<dbReference type="Proteomes" id="UP001432322">
    <property type="component" value="Unassembled WGS sequence"/>
</dbReference>